<comment type="caution">
    <text evidence="3">The sequence shown here is derived from an EMBL/GenBank/DDBJ whole genome shotgun (WGS) entry which is preliminary data.</text>
</comment>
<feature type="region of interest" description="Disordered" evidence="2">
    <location>
        <begin position="1"/>
        <end position="131"/>
    </location>
</feature>
<evidence type="ECO:0000256" key="1">
    <source>
        <dbReference type="ARBA" id="ARBA00010617"/>
    </source>
</evidence>
<evidence type="ECO:0000313" key="4">
    <source>
        <dbReference type="Proteomes" id="UP000028058"/>
    </source>
</evidence>
<dbReference type="Proteomes" id="UP000028058">
    <property type="component" value="Unassembled WGS sequence"/>
</dbReference>
<feature type="compositionally biased region" description="Low complexity" evidence="2">
    <location>
        <begin position="117"/>
        <end position="131"/>
    </location>
</feature>
<evidence type="ECO:0000313" key="3">
    <source>
        <dbReference type="EMBL" id="RKM89850.1"/>
    </source>
</evidence>
<dbReference type="InterPro" id="IPR030958">
    <property type="entry name" value="P450-rel_GT_act"/>
</dbReference>
<dbReference type="AlphaFoldDB" id="A0A420UTJ3"/>
<feature type="compositionally biased region" description="Basic residues" evidence="2">
    <location>
        <begin position="81"/>
        <end position="91"/>
    </location>
</feature>
<organism evidence="3 4">
    <name type="scientific">Streptomyces xinghaiensis</name>
    <dbReference type="NCBI Taxonomy" id="1038928"/>
    <lineage>
        <taxon>Bacteria</taxon>
        <taxon>Bacillati</taxon>
        <taxon>Actinomycetota</taxon>
        <taxon>Actinomycetes</taxon>
        <taxon>Kitasatosporales</taxon>
        <taxon>Streptomycetaceae</taxon>
        <taxon>Streptomyces</taxon>
    </lineage>
</organism>
<dbReference type="Gene3D" id="1.10.630.10">
    <property type="entry name" value="Cytochrome P450"/>
    <property type="match status" value="1"/>
</dbReference>
<dbReference type="NCBIfam" id="TIGR04515">
    <property type="entry name" value="P450_rel_GT_act"/>
    <property type="match status" value="1"/>
</dbReference>
<dbReference type="GO" id="GO:0016740">
    <property type="term" value="F:transferase activity"/>
    <property type="evidence" value="ECO:0007669"/>
    <property type="project" value="UniProtKB-KW"/>
</dbReference>
<accession>A0A420UTJ3</accession>
<feature type="region of interest" description="Disordered" evidence="2">
    <location>
        <begin position="231"/>
        <end position="263"/>
    </location>
</feature>
<dbReference type="PRINTS" id="PR00359">
    <property type="entry name" value="BP450"/>
</dbReference>
<gene>
    <name evidence="3" type="ORF">SFRA_032615</name>
</gene>
<feature type="compositionally biased region" description="Basic residues" evidence="2">
    <location>
        <begin position="62"/>
        <end position="72"/>
    </location>
</feature>
<evidence type="ECO:0000256" key="2">
    <source>
        <dbReference type="SAM" id="MobiDB-lite"/>
    </source>
</evidence>
<reference evidence="3 4" key="1">
    <citation type="journal article" date="2014" name="Genome Announc.">
        <title>Draft Genome Sequence of Streptomyces fradiae ATCC 19609, a Strain Highly Sensitive to Antibiotics.</title>
        <authorList>
            <person name="Bekker O.B."/>
            <person name="Klimina K.M."/>
            <person name="Vatlin A.A."/>
            <person name="Zakharevich N.V."/>
            <person name="Kasianov A.S."/>
            <person name="Danilenko V.N."/>
        </authorList>
    </citation>
    <scope>NUCLEOTIDE SEQUENCE [LARGE SCALE GENOMIC DNA]</scope>
    <source>
        <strain evidence="3 4">ATCC 19609</strain>
    </source>
</reference>
<dbReference type="PANTHER" id="PTHR46696">
    <property type="entry name" value="P450, PUTATIVE (EUROFUNG)-RELATED"/>
    <property type="match status" value="1"/>
</dbReference>
<sequence length="537" mass="56666">MGLAALGHPPGRPPPHGHGRLPPAASRLVAHPRPRPRTASARRGTHGRLATRGHRLAVPLGRRAHHRRHPRKPLHDDDRTRLRRRPARARLARGTDPVRAGRVTVPRGGERGEAVNTAAGPTGTAAGGTTAPAAAHDLSRAGRRLQLTRAAQWFAGNQGDPYGMILRAGTADPAPYEEEIRERGPLFHSELLGTWVTGSRHVADAVTADDAFGALTADGARPGVRELPLSGSALDAAHGNPGGPPLPGGWPHRPPDREERDDPDRHAADLLNAAGPGQVLDLVPFARRLAARTTGAWLGVPAERLPRFETALTGCRRALDALLCPQLLADARAGLAAEEALRAVLGETPEARGRPPGAVEAARAHAVSAAEPIAVLLCNAVRELMERPAQWRALTADPGLAGAAITETLLWAPPVRLESRVARETAVLAGRTLPAGTHLVVLAAAANRDACRNAGPAVTGFDVLRRASDGGPQPHGLPEDLHFRLSGPLVRRTAEAGLRALAERFPGLRPAGPAVRVRRSPVLRGLGRLPVAPYVPE</sequence>
<dbReference type="SUPFAM" id="SSF48264">
    <property type="entry name" value="Cytochrome P450"/>
    <property type="match status" value="1"/>
</dbReference>
<keyword evidence="4" id="KW-1185">Reference proteome</keyword>
<dbReference type="CDD" id="cd11036">
    <property type="entry name" value="AknT-like"/>
    <property type="match status" value="1"/>
</dbReference>
<protein>
    <submittedName>
        <fullName evidence="3">P450-derived glycosyltransferase activator</fullName>
    </submittedName>
</protein>
<feature type="compositionally biased region" description="Basic and acidic residues" evidence="2">
    <location>
        <begin position="253"/>
        <end position="263"/>
    </location>
</feature>
<dbReference type="InterPro" id="IPR036396">
    <property type="entry name" value="Cyt_P450_sf"/>
</dbReference>
<comment type="similarity">
    <text evidence="1">Belongs to the cytochrome P450 family.</text>
</comment>
<dbReference type="GO" id="GO:0008395">
    <property type="term" value="F:steroid hydroxylase activity"/>
    <property type="evidence" value="ECO:0007669"/>
    <property type="project" value="TreeGrafter"/>
</dbReference>
<proteinExistence type="inferred from homology"/>
<dbReference type="PANTHER" id="PTHR46696:SF4">
    <property type="entry name" value="BIOTIN BIOSYNTHESIS CYTOCHROME P450"/>
    <property type="match status" value="1"/>
</dbReference>
<dbReference type="InterPro" id="IPR002397">
    <property type="entry name" value="Cyt_P450_B"/>
</dbReference>
<dbReference type="GO" id="GO:0036199">
    <property type="term" value="F:cholest-4-en-3-one 26-monooxygenase activity"/>
    <property type="evidence" value="ECO:0007669"/>
    <property type="project" value="TreeGrafter"/>
</dbReference>
<dbReference type="GO" id="GO:0020037">
    <property type="term" value="F:heme binding"/>
    <property type="evidence" value="ECO:0007669"/>
    <property type="project" value="InterPro"/>
</dbReference>
<dbReference type="EMBL" id="JNAD02000028">
    <property type="protein sequence ID" value="RKM89850.1"/>
    <property type="molecule type" value="Genomic_DNA"/>
</dbReference>
<dbReference type="GO" id="GO:0006707">
    <property type="term" value="P:cholesterol catabolic process"/>
    <property type="evidence" value="ECO:0007669"/>
    <property type="project" value="TreeGrafter"/>
</dbReference>
<name>A0A420UTJ3_9ACTN</name>
<feature type="compositionally biased region" description="Basic residues" evidence="2">
    <location>
        <begin position="43"/>
        <end position="55"/>
    </location>
</feature>
<dbReference type="GO" id="GO:0005506">
    <property type="term" value="F:iron ion binding"/>
    <property type="evidence" value="ECO:0007669"/>
    <property type="project" value="InterPro"/>
</dbReference>